<evidence type="ECO:0000313" key="2">
    <source>
        <dbReference type="Proteomes" id="UP000606008"/>
    </source>
</evidence>
<dbReference type="EMBL" id="WAEL01000005">
    <property type="protein sequence ID" value="NID11552.1"/>
    <property type="molecule type" value="Genomic_DNA"/>
</dbReference>
<protein>
    <submittedName>
        <fullName evidence="1">Uncharacterized protein</fullName>
    </submittedName>
</protein>
<dbReference type="Proteomes" id="UP000606008">
    <property type="component" value="Unassembled WGS sequence"/>
</dbReference>
<proteinExistence type="predicted"/>
<reference evidence="2" key="1">
    <citation type="submission" date="2019-09" db="EMBL/GenBank/DDBJ databases">
        <authorList>
            <person name="Jung D.-H."/>
        </authorList>
    </citation>
    <scope>NUCLEOTIDE SEQUENCE [LARGE SCALE GENOMIC DNA]</scope>
    <source>
        <strain evidence="2">JA-25</strain>
    </source>
</reference>
<organism evidence="1 2">
    <name type="scientific">Fibrivirga algicola</name>
    <dbReference type="NCBI Taxonomy" id="2950420"/>
    <lineage>
        <taxon>Bacteria</taxon>
        <taxon>Pseudomonadati</taxon>
        <taxon>Bacteroidota</taxon>
        <taxon>Cytophagia</taxon>
        <taxon>Cytophagales</taxon>
        <taxon>Spirosomataceae</taxon>
        <taxon>Fibrivirga</taxon>
    </lineage>
</organism>
<name>A0ABX0QKZ5_9BACT</name>
<sequence>MKRAKTGGRTAGTPNHATKELREKLQGILQTTIDELPDTLAEMGPNDRAKLLTALLPYILPKLTTVDITAQAEIKPLRGKPAWLGGIAKRDGLED</sequence>
<comment type="caution">
    <text evidence="1">The sequence shown here is derived from an EMBL/GenBank/DDBJ whole genome shotgun (WGS) entry which is preliminary data.</text>
</comment>
<reference evidence="2" key="2">
    <citation type="submission" date="2023-07" db="EMBL/GenBank/DDBJ databases">
        <authorList>
            <person name="Jung D.-H."/>
        </authorList>
    </citation>
    <scope>NUCLEOTIDE SEQUENCE [LARGE SCALE GENOMIC DNA]</scope>
    <source>
        <strain evidence="2">JA-25</strain>
    </source>
</reference>
<keyword evidence="2" id="KW-1185">Reference proteome</keyword>
<accession>A0ABX0QKZ5</accession>
<dbReference type="RefSeq" id="WP_166692532.1">
    <property type="nucleotide sequence ID" value="NZ_WAEL01000005.1"/>
</dbReference>
<evidence type="ECO:0000313" key="1">
    <source>
        <dbReference type="EMBL" id="NID11552.1"/>
    </source>
</evidence>
<gene>
    <name evidence="1" type="ORF">F7231_15360</name>
</gene>